<keyword evidence="5 6" id="KW-0804">Transcription</keyword>
<evidence type="ECO:0000256" key="3">
    <source>
        <dbReference type="ARBA" id="ARBA00023082"/>
    </source>
</evidence>
<dbReference type="InterPro" id="IPR007624">
    <property type="entry name" value="RNA_pol_sigma70_r3"/>
</dbReference>
<dbReference type="InterPro" id="IPR013325">
    <property type="entry name" value="RNA_pol_sigma_r2"/>
</dbReference>
<evidence type="ECO:0000256" key="7">
    <source>
        <dbReference type="SAM" id="MobiDB-lite"/>
    </source>
</evidence>
<feature type="domain" description="RNA polymerase sigma-70" evidence="9">
    <location>
        <begin position="289"/>
        <end position="315"/>
    </location>
</feature>
<evidence type="ECO:0000256" key="2">
    <source>
        <dbReference type="ARBA" id="ARBA00023015"/>
    </source>
</evidence>
<evidence type="ECO:0000256" key="4">
    <source>
        <dbReference type="ARBA" id="ARBA00023125"/>
    </source>
</evidence>
<dbReference type="EMBL" id="JBHSJB010000025">
    <property type="protein sequence ID" value="MFC5057063.1"/>
    <property type="molecule type" value="Genomic_DNA"/>
</dbReference>
<protein>
    <recommendedName>
        <fullName evidence="6">RNA polymerase sigma factor</fullName>
    </recommendedName>
</protein>
<evidence type="ECO:0000256" key="5">
    <source>
        <dbReference type="ARBA" id="ARBA00023163"/>
    </source>
</evidence>
<dbReference type="Pfam" id="PF00140">
    <property type="entry name" value="Sigma70_r1_2"/>
    <property type="match status" value="1"/>
</dbReference>
<dbReference type="PANTHER" id="PTHR30603">
    <property type="entry name" value="RNA POLYMERASE SIGMA FACTOR RPO"/>
    <property type="match status" value="1"/>
</dbReference>
<dbReference type="SUPFAM" id="SSF88659">
    <property type="entry name" value="Sigma3 and sigma4 domains of RNA polymerase sigma factors"/>
    <property type="match status" value="2"/>
</dbReference>
<dbReference type="InterPro" id="IPR036388">
    <property type="entry name" value="WH-like_DNA-bd_sf"/>
</dbReference>
<evidence type="ECO:0000313" key="11">
    <source>
        <dbReference type="Proteomes" id="UP001595833"/>
    </source>
</evidence>
<dbReference type="InterPro" id="IPR014284">
    <property type="entry name" value="RNA_pol_sigma-70_dom"/>
</dbReference>
<dbReference type="Pfam" id="PF04539">
    <property type="entry name" value="Sigma70_r3"/>
    <property type="match status" value="1"/>
</dbReference>
<evidence type="ECO:0000259" key="8">
    <source>
        <dbReference type="PROSITE" id="PS00715"/>
    </source>
</evidence>
<dbReference type="SUPFAM" id="SSF88946">
    <property type="entry name" value="Sigma2 domain of RNA polymerase sigma factors"/>
    <property type="match status" value="1"/>
</dbReference>
<dbReference type="PROSITE" id="PS00716">
    <property type="entry name" value="SIGMA70_2"/>
    <property type="match status" value="1"/>
</dbReference>
<dbReference type="PRINTS" id="PR00046">
    <property type="entry name" value="SIGMA70FCT"/>
</dbReference>
<feature type="domain" description="RNA polymerase sigma-70" evidence="8">
    <location>
        <begin position="120"/>
        <end position="133"/>
    </location>
</feature>
<comment type="caution">
    <text evidence="10">The sequence shown here is derived from an EMBL/GenBank/DDBJ whole genome shotgun (WGS) entry which is preliminary data.</text>
</comment>
<proteinExistence type="inferred from homology"/>
<dbReference type="InterPro" id="IPR013324">
    <property type="entry name" value="RNA_pol_sigma_r3/r4-like"/>
</dbReference>
<dbReference type="Proteomes" id="UP001595833">
    <property type="component" value="Unassembled WGS sequence"/>
</dbReference>
<keyword evidence="3 6" id="KW-0731">Sigma factor</keyword>
<dbReference type="InterPro" id="IPR009042">
    <property type="entry name" value="RNA_pol_sigma70_r1_2"/>
</dbReference>
<dbReference type="RefSeq" id="WP_344039035.1">
    <property type="nucleotide sequence ID" value="NZ_BAAAKE010000014.1"/>
</dbReference>
<dbReference type="Pfam" id="PF04542">
    <property type="entry name" value="Sigma70_r2"/>
    <property type="match status" value="1"/>
</dbReference>
<accession>A0ABV9Y668</accession>
<evidence type="ECO:0000313" key="10">
    <source>
        <dbReference type="EMBL" id="MFC5057063.1"/>
    </source>
</evidence>
<keyword evidence="11" id="KW-1185">Reference proteome</keyword>
<comment type="function">
    <text evidence="6">Sigma factors are initiation factors that promote the attachment of RNA polymerase to specific initiation sites and are then released.</text>
</comment>
<evidence type="ECO:0000256" key="6">
    <source>
        <dbReference type="RuleBase" id="RU362124"/>
    </source>
</evidence>
<feature type="region of interest" description="Disordered" evidence="7">
    <location>
        <begin position="1"/>
        <end position="20"/>
    </location>
</feature>
<keyword evidence="2 6" id="KW-0805">Transcription regulation</keyword>
<dbReference type="Gene3D" id="1.10.601.10">
    <property type="entry name" value="RNA Polymerase Primary Sigma Factor"/>
    <property type="match status" value="2"/>
</dbReference>
<dbReference type="InterPro" id="IPR050239">
    <property type="entry name" value="Sigma-70_RNA_pol_init_factors"/>
</dbReference>
<dbReference type="NCBIfam" id="TIGR02937">
    <property type="entry name" value="sigma70-ECF"/>
    <property type="match status" value="1"/>
</dbReference>
<keyword evidence="4 6" id="KW-0238">DNA-binding</keyword>
<dbReference type="PROSITE" id="PS00715">
    <property type="entry name" value="SIGMA70_1"/>
    <property type="match status" value="1"/>
</dbReference>
<name>A0ABV9Y668_9PSEU</name>
<dbReference type="CDD" id="cd06171">
    <property type="entry name" value="Sigma70_r4"/>
    <property type="match status" value="1"/>
</dbReference>
<dbReference type="InterPro" id="IPR000943">
    <property type="entry name" value="RNA_pol_sigma70"/>
</dbReference>
<dbReference type="PANTHER" id="PTHR30603:SF60">
    <property type="entry name" value="RNA POLYMERASE SIGMA FACTOR RPOD"/>
    <property type="match status" value="1"/>
</dbReference>
<dbReference type="InterPro" id="IPR007627">
    <property type="entry name" value="RNA_pol_sigma70_r2"/>
</dbReference>
<dbReference type="Pfam" id="PF04545">
    <property type="entry name" value="Sigma70_r4"/>
    <property type="match status" value="1"/>
</dbReference>
<comment type="similarity">
    <text evidence="1 6">Belongs to the sigma-70 factor family.</text>
</comment>
<organism evidence="10 11">
    <name type="scientific">Saccharothrix xinjiangensis</name>
    <dbReference type="NCBI Taxonomy" id="204798"/>
    <lineage>
        <taxon>Bacteria</taxon>
        <taxon>Bacillati</taxon>
        <taxon>Actinomycetota</taxon>
        <taxon>Actinomycetes</taxon>
        <taxon>Pseudonocardiales</taxon>
        <taxon>Pseudonocardiaceae</taxon>
        <taxon>Saccharothrix</taxon>
    </lineage>
</organism>
<gene>
    <name evidence="10" type="ORF">ACFPFM_25365</name>
</gene>
<dbReference type="Gene3D" id="1.10.10.10">
    <property type="entry name" value="Winged helix-like DNA-binding domain superfamily/Winged helix DNA-binding domain"/>
    <property type="match status" value="2"/>
</dbReference>
<evidence type="ECO:0000259" key="9">
    <source>
        <dbReference type="PROSITE" id="PS00716"/>
    </source>
</evidence>
<dbReference type="InterPro" id="IPR007630">
    <property type="entry name" value="RNA_pol_sigma70_r4"/>
</dbReference>
<evidence type="ECO:0000256" key="1">
    <source>
        <dbReference type="ARBA" id="ARBA00007788"/>
    </source>
</evidence>
<reference evidence="11" key="1">
    <citation type="journal article" date="2019" name="Int. J. Syst. Evol. Microbiol.">
        <title>The Global Catalogue of Microorganisms (GCM) 10K type strain sequencing project: providing services to taxonomists for standard genome sequencing and annotation.</title>
        <authorList>
            <consortium name="The Broad Institute Genomics Platform"/>
            <consortium name="The Broad Institute Genome Sequencing Center for Infectious Disease"/>
            <person name="Wu L."/>
            <person name="Ma J."/>
        </authorList>
    </citation>
    <scope>NUCLEOTIDE SEQUENCE [LARGE SCALE GENOMIC DNA]</scope>
    <source>
        <strain evidence="11">KCTC 12848</strain>
    </source>
</reference>
<sequence>MSSPTATKTRPQRADASRREWSQDADLVGHYLREVGGTPLLTAEQEVDLARRIEAGVYAAELLRAADAGESPAMGLERRRALREIAADGRRAKDHMIRANLRLVVSVAKKHAYRGLPFLDVVQEGNLGLIRAVEKFDYAKGYKFSTYAIWWIRQAIERGVAEQTRTVRLPVHVFEELSKLRKVERKLRLELDRDPTPEEIATAAGTPLTRVVDLLAAGRTAISLETPVGDDGGTSVADLIEDAEAVQAHEVVEHNGMVTELLNVVDTLPPRQALILTLRYGLNDGRPRTLQEVAAEVGLTRERIRQLEKESLRLLRSPERSQALLAWTG</sequence>